<dbReference type="SUPFAM" id="SSF54236">
    <property type="entry name" value="Ubiquitin-like"/>
    <property type="match status" value="1"/>
</dbReference>
<evidence type="ECO:0000256" key="4">
    <source>
        <dbReference type="ARBA" id="ARBA00023288"/>
    </source>
</evidence>
<dbReference type="GO" id="GO:0016020">
    <property type="term" value="C:membrane"/>
    <property type="evidence" value="ECO:0007669"/>
    <property type="project" value="UniProtKB-SubCell"/>
</dbReference>
<dbReference type="eggNOG" id="KOG1654">
    <property type="taxonomic scope" value="Eukaryota"/>
</dbReference>
<gene>
    <name evidence="7" type="ordered locus">TP02_0338</name>
</gene>
<evidence type="ECO:0000256" key="3">
    <source>
        <dbReference type="ARBA" id="ARBA00023136"/>
    </source>
</evidence>
<dbReference type="GeneID" id="3502356"/>
<comment type="subcellular location">
    <subcellularLocation>
        <location evidence="1">Membrane</location>
    </subcellularLocation>
</comment>
<name>Q4N5F2_THEPA</name>
<sequence>MGVNLDEELDDILAERKNEVSRLRSRFRNRIPVICIPSHNSPFKIERSKFLVPLNMMYGEFKYLLQKHLNCQLMDDPHHYGKNSTVYLYVNNKIPKMSTLLGDLFRKHKSEDGVLYMVYSSENTLG</sequence>
<keyword evidence="6" id="KW-0072">Autophagy</keyword>
<comment type="caution">
    <text evidence="7">The sequence shown here is derived from an EMBL/GenBank/DDBJ whole genome shotgun (WGS) entry which is preliminary data.</text>
</comment>
<keyword evidence="8" id="KW-1185">Reference proteome</keyword>
<evidence type="ECO:0000256" key="1">
    <source>
        <dbReference type="ARBA" id="ARBA00004370"/>
    </source>
</evidence>
<evidence type="ECO:0000256" key="6">
    <source>
        <dbReference type="RuleBase" id="RU004384"/>
    </source>
</evidence>
<dbReference type="EMBL" id="AAGK01000002">
    <property type="protein sequence ID" value="EAN32621.1"/>
    <property type="molecule type" value="Genomic_DNA"/>
</dbReference>
<reference evidence="7 8" key="1">
    <citation type="journal article" date="2005" name="Science">
        <title>Genome sequence of Theileria parva, a bovine pathogen that transforms lymphocytes.</title>
        <authorList>
            <person name="Gardner M.J."/>
            <person name="Bishop R."/>
            <person name="Shah T."/>
            <person name="de Villiers E.P."/>
            <person name="Carlton J.M."/>
            <person name="Hall N."/>
            <person name="Ren Q."/>
            <person name="Paulsen I.T."/>
            <person name="Pain A."/>
            <person name="Berriman M."/>
            <person name="Wilson R.J.M."/>
            <person name="Sato S."/>
            <person name="Ralph S.A."/>
            <person name="Mann D.J."/>
            <person name="Xiong Z."/>
            <person name="Shallom S.J."/>
            <person name="Weidman J."/>
            <person name="Jiang L."/>
            <person name="Lynn J."/>
            <person name="Weaver B."/>
            <person name="Shoaibi A."/>
            <person name="Domingo A.R."/>
            <person name="Wasawo D."/>
            <person name="Crabtree J."/>
            <person name="Wortman J.R."/>
            <person name="Haas B."/>
            <person name="Angiuoli S.V."/>
            <person name="Creasy T.H."/>
            <person name="Lu C."/>
            <person name="Suh B."/>
            <person name="Silva J.C."/>
            <person name="Utterback T.R."/>
            <person name="Feldblyum T.V."/>
            <person name="Pertea M."/>
            <person name="Allen J."/>
            <person name="Nierman W.C."/>
            <person name="Taracha E.L.N."/>
            <person name="Salzberg S.L."/>
            <person name="White O.R."/>
            <person name="Fitzhugh H.A."/>
            <person name="Morzaria S."/>
            <person name="Venter J.C."/>
            <person name="Fraser C.M."/>
            <person name="Nene V."/>
        </authorList>
    </citation>
    <scope>NUCLEOTIDE SEQUENCE [LARGE SCALE GENOMIC DNA]</scope>
    <source>
        <strain evidence="7 8">Muguga</strain>
    </source>
</reference>
<dbReference type="Proteomes" id="UP000001949">
    <property type="component" value="Unassembled WGS sequence"/>
</dbReference>
<dbReference type="Pfam" id="PF02991">
    <property type="entry name" value="ATG8"/>
    <property type="match status" value="1"/>
</dbReference>
<proteinExistence type="inferred from homology"/>
<dbReference type="InterPro" id="IPR029071">
    <property type="entry name" value="Ubiquitin-like_domsf"/>
</dbReference>
<dbReference type="GO" id="GO:0006914">
    <property type="term" value="P:autophagy"/>
    <property type="evidence" value="ECO:0007669"/>
    <property type="project" value="UniProtKB-KW"/>
</dbReference>
<accession>Q4N5F2</accession>
<evidence type="ECO:0000313" key="8">
    <source>
        <dbReference type="Proteomes" id="UP000001949"/>
    </source>
</evidence>
<dbReference type="InterPro" id="IPR004241">
    <property type="entry name" value="Atg8-like"/>
</dbReference>
<keyword evidence="4 5" id="KW-0449">Lipoprotein</keyword>
<dbReference type="AlphaFoldDB" id="Q4N5F2"/>
<keyword evidence="3" id="KW-0472">Membrane</keyword>
<evidence type="ECO:0000256" key="2">
    <source>
        <dbReference type="ARBA" id="ARBA00007293"/>
    </source>
</evidence>
<dbReference type="PANTHER" id="PTHR10969">
    <property type="entry name" value="MICROTUBULE-ASSOCIATED PROTEINS 1A/1B LIGHT CHAIN 3-RELATED"/>
    <property type="match status" value="1"/>
</dbReference>
<evidence type="ECO:0000256" key="5">
    <source>
        <dbReference type="PIRSR" id="PIRSR604241-50"/>
    </source>
</evidence>
<dbReference type="OMA" id="AVYQEHK"/>
<dbReference type="STRING" id="5875.Q4N5F2"/>
<dbReference type="FunCoup" id="Q4N5F2">
    <property type="interactions" value="135"/>
</dbReference>
<feature type="lipid moiety-binding region" description="Phosphatidylserine amidated glycine; alternate" evidence="5">
    <location>
        <position position="126"/>
    </location>
</feature>
<organism evidence="7 8">
    <name type="scientific">Theileria parva</name>
    <name type="common">East coast fever infection agent</name>
    <dbReference type="NCBI Taxonomy" id="5875"/>
    <lineage>
        <taxon>Eukaryota</taxon>
        <taxon>Sar</taxon>
        <taxon>Alveolata</taxon>
        <taxon>Apicomplexa</taxon>
        <taxon>Aconoidasida</taxon>
        <taxon>Piroplasmida</taxon>
        <taxon>Theileriidae</taxon>
        <taxon>Theileria</taxon>
    </lineage>
</organism>
<comment type="similarity">
    <text evidence="2 6">Belongs to the ATG8 family.</text>
</comment>
<dbReference type="Gene3D" id="3.10.20.90">
    <property type="entry name" value="Phosphatidylinositol 3-kinase Catalytic Subunit, Chain A, domain 1"/>
    <property type="match status" value="1"/>
</dbReference>
<protein>
    <recommendedName>
        <fullName evidence="6">Autophagy-related protein</fullName>
    </recommendedName>
</protein>
<dbReference type="VEuPathDB" id="PiroplasmaDB:TpMuguga_02g00338"/>
<evidence type="ECO:0000313" key="7">
    <source>
        <dbReference type="EMBL" id="EAN32621.1"/>
    </source>
</evidence>
<dbReference type="InParanoid" id="Q4N5F2"/>
<dbReference type="KEGG" id="tpv:TP02_0338"/>